<keyword evidence="2" id="KW-1185">Reference proteome</keyword>
<proteinExistence type="predicted"/>
<evidence type="ECO:0000313" key="1">
    <source>
        <dbReference type="EnsemblMetazoa" id="G16848.5:cds"/>
    </source>
</evidence>
<accession>A0A8W8J5Q3</accession>
<evidence type="ECO:0000313" key="2">
    <source>
        <dbReference type="Proteomes" id="UP000005408"/>
    </source>
</evidence>
<dbReference type="EnsemblMetazoa" id="G16848.5">
    <property type="protein sequence ID" value="G16848.5:cds"/>
    <property type="gene ID" value="G16848"/>
</dbReference>
<name>A0A8W8J5Q3_MAGGI</name>
<organism evidence="1 2">
    <name type="scientific">Magallana gigas</name>
    <name type="common">Pacific oyster</name>
    <name type="synonym">Crassostrea gigas</name>
    <dbReference type="NCBI Taxonomy" id="29159"/>
    <lineage>
        <taxon>Eukaryota</taxon>
        <taxon>Metazoa</taxon>
        <taxon>Spiralia</taxon>
        <taxon>Lophotrochozoa</taxon>
        <taxon>Mollusca</taxon>
        <taxon>Bivalvia</taxon>
        <taxon>Autobranchia</taxon>
        <taxon>Pteriomorphia</taxon>
        <taxon>Ostreida</taxon>
        <taxon>Ostreoidea</taxon>
        <taxon>Ostreidae</taxon>
        <taxon>Magallana</taxon>
    </lineage>
</organism>
<dbReference type="AlphaFoldDB" id="A0A8W8J5Q3"/>
<sequence length="105" mass="12094">MDTIRDVNTEQLAESLFVIITAMPIMWPCPGHPKCRKIYLYGQGFRAHIASCKHAQSKKVRGRREALETMFSIVCFTESRNLGNITLARRRIPDFRQEPATLCRV</sequence>
<dbReference type="Proteomes" id="UP000005408">
    <property type="component" value="Unassembled WGS sequence"/>
</dbReference>
<reference evidence="1" key="1">
    <citation type="submission" date="2022-08" db="UniProtKB">
        <authorList>
            <consortium name="EnsemblMetazoa"/>
        </authorList>
    </citation>
    <scope>IDENTIFICATION</scope>
    <source>
        <strain evidence="1">05x7-T-G4-1.051#20</strain>
    </source>
</reference>
<protein>
    <submittedName>
        <fullName evidence="1">Uncharacterized protein</fullName>
    </submittedName>
</protein>